<feature type="domain" description="HTH tetR-type" evidence="7">
    <location>
        <begin position="20"/>
        <end position="80"/>
    </location>
</feature>
<evidence type="ECO:0000259" key="7">
    <source>
        <dbReference type="PROSITE" id="PS50977"/>
    </source>
</evidence>
<dbReference type="InterPro" id="IPR050109">
    <property type="entry name" value="HTH-type_TetR-like_transc_reg"/>
</dbReference>
<feature type="region of interest" description="Disordered" evidence="6">
    <location>
        <begin position="1"/>
        <end position="21"/>
    </location>
</feature>
<evidence type="ECO:0000256" key="6">
    <source>
        <dbReference type="SAM" id="MobiDB-lite"/>
    </source>
</evidence>
<keyword evidence="1" id="KW-0678">Repressor</keyword>
<dbReference type="Pfam" id="PF02909">
    <property type="entry name" value="TetR_C_1"/>
    <property type="match status" value="1"/>
</dbReference>
<keyword evidence="2" id="KW-0805">Transcription regulation</keyword>
<dbReference type="InterPro" id="IPR003012">
    <property type="entry name" value="Tet_transcr_reg_TetR"/>
</dbReference>
<reference evidence="8 9" key="1">
    <citation type="submission" date="2024-10" db="EMBL/GenBank/DDBJ databases">
        <title>The Natural Products Discovery Center: Release of the First 8490 Sequenced Strains for Exploring Actinobacteria Biosynthetic Diversity.</title>
        <authorList>
            <person name="Kalkreuter E."/>
            <person name="Kautsar S.A."/>
            <person name="Yang D."/>
            <person name="Bader C.D."/>
            <person name="Teijaro C.N."/>
            <person name="Fluegel L."/>
            <person name="Davis C.M."/>
            <person name="Simpson J.R."/>
            <person name="Lauterbach L."/>
            <person name="Steele A.D."/>
            <person name="Gui C."/>
            <person name="Meng S."/>
            <person name="Li G."/>
            <person name="Viehrig K."/>
            <person name="Ye F."/>
            <person name="Su P."/>
            <person name="Kiefer A.F."/>
            <person name="Nichols A."/>
            <person name="Cepeda A.J."/>
            <person name="Yan W."/>
            <person name="Fan B."/>
            <person name="Jiang Y."/>
            <person name="Adhikari A."/>
            <person name="Zheng C.-J."/>
            <person name="Schuster L."/>
            <person name="Cowan T.M."/>
            <person name="Smanski M.J."/>
            <person name="Chevrette M.G."/>
            <person name="De Carvalho L.P.S."/>
            <person name="Shen B."/>
        </authorList>
    </citation>
    <scope>NUCLEOTIDE SEQUENCE [LARGE SCALE GENOMIC DNA]</scope>
    <source>
        <strain evidence="8 9">NPDC000087</strain>
    </source>
</reference>
<dbReference type="InterPro" id="IPR009057">
    <property type="entry name" value="Homeodomain-like_sf"/>
</dbReference>
<dbReference type="PRINTS" id="PR00400">
    <property type="entry name" value="TETREPRESSOR"/>
</dbReference>
<dbReference type="PANTHER" id="PTHR30055">
    <property type="entry name" value="HTH-TYPE TRANSCRIPTIONAL REGULATOR RUTR"/>
    <property type="match status" value="1"/>
</dbReference>
<comment type="caution">
    <text evidence="8">The sequence shown here is derived from an EMBL/GenBank/DDBJ whole genome shotgun (WGS) entry which is preliminary data.</text>
</comment>
<dbReference type="SUPFAM" id="SSF48498">
    <property type="entry name" value="Tetracyclin repressor-like, C-terminal domain"/>
    <property type="match status" value="1"/>
</dbReference>
<evidence type="ECO:0000256" key="2">
    <source>
        <dbReference type="ARBA" id="ARBA00023015"/>
    </source>
</evidence>
<keyword evidence="4" id="KW-0804">Transcription</keyword>
<evidence type="ECO:0000256" key="1">
    <source>
        <dbReference type="ARBA" id="ARBA00022491"/>
    </source>
</evidence>
<dbReference type="Proteomes" id="UP001602245">
    <property type="component" value="Unassembled WGS sequence"/>
</dbReference>
<evidence type="ECO:0000313" key="9">
    <source>
        <dbReference type="Proteomes" id="UP001602245"/>
    </source>
</evidence>
<dbReference type="RefSeq" id="WP_026206484.1">
    <property type="nucleotide sequence ID" value="NZ_JBIAZU010000009.1"/>
</dbReference>
<protein>
    <submittedName>
        <fullName evidence="8">TetR/AcrR family transcriptional regulator</fullName>
    </submittedName>
</protein>
<sequence>MKESPFLRRAMNPQRPAKNPLGRDQIVQAALRIVKTEGIDGVSMRRIAAEFDTGPSSLYAHVTNKDELLQLMFDEVCGMIEIPALDAPRWKEQVLWMARESHRILLDHYDLARTALATIPTGPNALRASDAMIGMMLAGGVPPQIAAWAMDRIFLYITADAYEMSIWRGAVTESGTDRESFVAQLDTDLVAYFEQVPADLYPNIRKYAREMVSGDADARFELGLAMLVDGLDKYVTK</sequence>
<keyword evidence="3 5" id="KW-0238">DNA-binding</keyword>
<evidence type="ECO:0000313" key="8">
    <source>
        <dbReference type="EMBL" id="MFF5296941.1"/>
    </source>
</evidence>
<dbReference type="InterPro" id="IPR036271">
    <property type="entry name" value="Tet_transcr_reg_TetR-rel_C_sf"/>
</dbReference>
<evidence type="ECO:0000256" key="5">
    <source>
        <dbReference type="PROSITE-ProRule" id="PRU00335"/>
    </source>
</evidence>
<dbReference type="InterPro" id="IPR001647">
    <property type="entry name" value="HTH_TetR"/>
</dbReference>
<dbReference type="PROSITE" id="PS50977">
    <property type="entry name" value="HTH_TETR_2"/>
    <property type="match status" value="1"/>
</dbReference>
<dbReference type="PANTHER" id="PTHR30055:SF151">
    <property type="entry name" value="TRANSCRIPTIONAL REGULATORY PROTEIN"/>
    <property type="match status" value="1"/>
</dbReference>
<gene>
    <name evidence="8" type="ORF">ACFY35_46555</name>
</gene>
<proteinExistence type="predicted"/>
<name>A0ABW6WXJ4_9ACTN</name>
<dbReference type="InterPro" id="IPR004111">
    <property type="entry name" value="Repressor_TetR_C"/>
</dbReference>
<organism evidence="8 9">
    <name type="scientific">Paractinoplanes globisporus</name>
    <dbReference type="NCBI Taxonomy" id="113565"/>
    <lineage>
        <taxon>Bacteria</taxon>
        <taxon>Bacillati</taxon>
        <taxon>Actinomycetota</taxon>
        <taxon>Actinomycetes</taxon>
        <taxon>Micromonosporales</taxon>
        <taxon>Micromonosporaceae</taxon>
        <taxon>Paractinoplanes</taxon>
    </lineage>
</organism>
<dbReference type="SUPFAM" id="SSF46689">
    <property type="entry name" value="Homeodomain-like"/>
    <property type="match status" value="1"/>
</dbReference>
<feature type="DNA-binding region" description="H-T-H motif" evidence="5">
    <location>
        <begin position="43"/>
        <end position="62"/>
    </location>
</feature>
<dbReference type="EMBL" id="JBIAZU010000009">
    <property type="protein sequence ID" value="MFF5296941.1"/>
    <property type="molecule type" value="Genomic_DNA"/>
</dbReference>
<evidence type="ECO:0000256" key="4">
    <source>
        <dbReference type="ARBA" id="ARBA00023163"/>
    </source>
</evidence>
<accession>A0ABW6WXJ4</accession>
<dbReference type="Pfam" id="PF00440">
    <property type="entry name" value="TetR_N"/>
    <property type="match status" value="1"/>
</dbReference>
<keyword evidence="9" id="KW-1185">Reference proteome</keyword>
<dbReference type="Gene3D" id="1.10.357.10">
    <property type="entry name" value="Tetracycline Repressor, domain 2"/>
    <property type="match status" value="1"/>
</dbReference>
<evidence type="ECO:0000256" key="3">
    <source>
        <dbReference type="ARBA" id="ARBA00023125"/>
    </source>
</evidence>